<feature type="non-terminal residue" evidence="4">
    <location>
        <position position="996"/>
    </location>
</feature>
<feature type="compositionally biased region" description="Polar residues" evidence="2">
    <location>
        <begin position="859"/>
        <end position="870"/>
    </location>
</feature>
<evidence type="ECO:0000256" key="2">
    <source>
        <dbReference type="SAM" id="MobiDB-lite"/>
    </source>
</evidence>
<dbReference type="AlphaFoldDB" id="A7T364"/>
<feature type="region of interest" description="Disordered" evidence="2">
    <location>
        <begin position="228"/>
        <end position="250"/>
    </location>
</feature>
<name>A7T364_NEMVE</name>
<organism evidence="4 5">
    <name type="scientific">Nematostella vectensis</name>
    <name type="common">Starlet sea anemone</name>
    <dbReference type="NCBI Taxonomy" id="45351"/>
    <lineage>
        <taxon>Eukaryota</taxon>
        <taxon>Metazoa</taxon>
        <taxon>Cnidaria</taxon>
        <taxon>Anthozoa</taxon>
        <taxon>Hexacorallia</taxon>
        <taxon>Actiniaria</taxon>
        <taxon>Edwardsiidae</taxon>
        <taxon>Nematostella</taxon>
    </lineage>
</organism>
<feature type="region of interest" description="Disordered" evidence="2">
    <location>
        <begin position="683"/>
        <end position="704"/>
    </location>
</feature>
<dbReference type="Pfam" id="PF20499">
    <property type="entry name" value="DUF6729"/>
    <property type="match status" value="1"/>
</dbReference>
<dbReference type="Proteomes" id="UP000001593">
    <property type="component" value="Unassembled WGS sequence"/>
</dbReference>
<accession>A7T364</accession>
<feature type="coiled-coil region" evidence="1">
    <location>
        <begin position="477"/>
        <end position="511"/>
    </location>
</feature>
<feature type="compositionally biased region" description="Acidic residues" evidence="2">
    <location>
        <begin position="770"/>
        <end position="779"/>
    </location>
</feature>
<keyword evidence="5" id="KW-1185">Reference proteome</keyword>
<reference evidence="4 5" key="1">
    <citation type="journal article" date="2007" name="Science">
        <title>Sea anemone genome reveals ancestral eumetazoan gene repertoire and genomic organization.</title>
        <authorList>
            <person name="Putnam N.H."/>
            <person name="Srivastava M."/>
            <person name="Hellsten U."/>
            <person name="Dirks B."/>
            <person name="Chapman J."/>
            <person name="Salamov A."/>
            <person name="Terry A."/>
            <person name="Shapiro H."/>
            <person name="Lindquist E."/>
            <person name="Kapitonov V.V."/>
            <person name="Jurka J."/>
            <person name="Genikhovich G."/>
            <person name="Grigoriev I.V."/>
            <person name="Lucas S.M."/>
            <person name="Steele R.E."/>
            <person name="Finnerty J.R."/>
            <person name="Technau U."/>
            <person name="Martindale M.Q."/>
            <person name="Rokhsar D.S."/>
        </authorList>
    </citation>
    <scope>NUCLEOTIDE SEQUENCE [LARGE SCALE GENOMIC DNA]</scope>
    <source>
        <strain evidence="5">CH2 X CH6</strain>
    </source>
</reference>
<evidence type="ECO:0000259" key="3">
    <source>
        <dbReference type="Pfam" id="PF20499"/>
    </source>
</evidence>
<feature type="region of interest" description="Disordered" evidence="2">
    <location>
        <begin position="847"/>
        <end position="901"/>
    </location>
</feature>
<dbReference type="PhylomeDB" id="A7T364"/>
<dbReference type="PANTHER" id="PTHR24401">
    <property type="entry name" value="SI:CH211-243P7.3-RELATED"/>
    <property type="match status" value="1"/>
</dbReference>
<dbReference type="eggNOG" id="ENOG502QTNY">
    <property type="taxonomic scope" value="Eukaryota"/>
</dbReference>
<proteinExistence type="predicted"/>
<protein>
    <recommendedName>
        <fullName evidence="3">DUF6729 domain-containing protein</fullName>
    </recommendedName>
</protein>
<evidence type="ECO:0000256" key="1">
    <source>
        <dbReference type="SAM" id="Coils"/>
    </source>
</evidence>
<dbReference type="HOGENOM" id="CLU_300663_0_0_1"/>
<feature type="region of interest" description="Disordered" evidence="2">
    <location>
        <begin position="810"/>
        <end position="834"/>
    </location>
</feature>
<dbReference type="InParanoid" id="A7T364"/>
<gene>
    <name evidence="4" type="ORF">NEMVEDRAFT_v1g221673</name>
</gene>
<feature type="compositionally biased region" description="Acidic residues" evidence="2">
    <location>
        <begin position="275"/>
        <end position="285"/>
    </location>
</feature>
<dbReference type="EMBL" id="DS470410">
    <property type="protein sequence ID" value="EDO29601.1"/>
    <property type="molecule type" value="Genomic_DNA"/>
</dbReference>
<sequence length="996" mass="110236">VHASEANNNFPIGTYAKKKRAILEELCEEKVNALPEIKLQQQNIRRLKEKVENEARARVREAAGDASNTEWVLSKCSLQFGIYRGKTFIWLLSNDWGWAVMVLASHKTKRAIKHPQGDSQWDSKEALRRYAHFFPPLVDAIQNRIDHELGRVDLGAEPVGFGPFGQMTRRAVLASKSPEHIRWLQQVSQLPVRQPGSSLDVFLQYARGCEQAEVQSDDADLVEALDQYEQSQTAPSSLPPPPGAKTTFTGGASGSAAYLYAQTGKPWGTVNLDPEQPDDLTAEEEDDMDDEGFLEMDEDPTVPTLLAPCALATAPSVSEVPASTVPSSSPLYSTECAHYNKAAERHLVSRPNYEEPPTFNPPPKYRWLLSVYALDIMNRMDQIKASITSTFGTILKMDSTKKIVKKLSGHSAGTAAWCTNIGNENGHVLMSVLTATEGQGLQQMANGLMRSDPRTMPRKQNNDFPIGTYAKKKRAILEELCEEKVNALSEIKLQQQNIRRLKEKVENEARARVREAAGDASNTEWVLSNCSLQFGIYRGKTFIWLLSNDCGWAVMVLASHETKRAIKHPQGDSQWDNKEALRRYAHFFPPLVDDIQDRINRELGRVDLGAEPVGFGSFGQMTRRAALAPKSPEHIRWLQQISQLPVRQPGSSLDVFLQYARGCEQAEVQSDDADLVEALDQYEQSQTAPSSLPPPPGAKTAFTGGASGSAVLSSWKCSINPMKYQPNLGMDCIACILVRKYNPSENTTHQRLPYKHISTRRRGTVNLDPEQPDDLTAEEEDDMDDEGFLEMDEDPTVPTLLAHRAFATAPSVSEVPASTVPSSSPLPESDGGDDEDVVGVVEPISQTDPVTFTKPGPTPGTSMAPSTAEDNTGVVEPISQTDPVTFTKPGPTPGTSMAPSTAEDNTEFLLSDGWRQTLPKEDRKWIARSLFKVNASSGKAELDFTRADKLWCYPPQPQLISSQPPNPDYYFVQPLLLWVPRSTTKKDATTISEVWF</sequence>
<feature type="region of interest" description="Disordered" evidence="2">
    <location>
        <begin position="760"/>
        <end position="779"/>
    </location>
</feature>
<feature type="domain" description="DUF6729" evidence="3">
    <location>
        <begin position="914"/>
        <end position="981"/>
    </location>
</feature>
<dbReference type="InterPro" id="IPR046616">
    <property type="entry name" value="DUF6729"/>
</dbReference>
<dbReference type="PANTHER" id="PTHR24401:SF29">
    <property type="entry name" value="SI:CH211-243P7.3-RELATED"/>
    <property type="match status" value="1"/>
</dbReference>
<keyword evidence="1" id="KW-0175">Coiled coil</keyword>
<evidence type="ECO:0000313" key="5">
    <source>
        <dbReference type="Proteomes" id="UP000001593"/>
    </source>
</evidence>
<feature type="region of interest" description="Disordered" evidence="2">
    <location>
        <begin position="266"/>
        <end position="285"/>
    </location>
</feature>
<evidence type="ECO:0000313" key="4">
    <source>
        <dbReference type="EMBL" id="EDO29601.1"/>
    </source>
</evidence>